<evidence type="ECO:0000313" key="2">
    <source>
        <dbReference type="EMBL" id="UTT43094.1"/>
    </source>
</evidence>
<protein>
    <submittedName>
        <fullName evidence="2">DUF975 family protein</fullName>
    </submittedName>
</protein>
<dbReference type="RefSeq" id="WP_255177523.1">
    <property type="nucleotide sequence ID" value="NZ_CP101462.1"/>
</dbReference>
<dbReference type="EMBL" id="CP101462">
    <property type="protein sequence ID" value="UTT43094.1"/>
    <property type="molecule type" value="Genomic_DNA"/>
</dbReference>
<dbReference type="PANTHER" id="PTHR40076:SF1">
    <property type="entry name" value="MEMBRANE PROTEIN"/>
    <property type="match status" value="1"/>
</dbReference>
<gene>
    <name evidence="2" type="ORF">NMQ00_00955</name>
</gene>
<dbReference type="PANTHER" id="PTHR40076">
    <property type="entry name" value="MEMBRANE PROTEIN-RELATED"/>
    <property type="match status" value="1"/>
</dbReference>
<evidence type="ECO:0000256" key="1">
    <source>
        <dbReference type="SAM" id="Phobius"/>
    </source>
</evidence>
<proteinExistence type="predicted"/>
<evidence type="ECO:0000313" key="3">
    <source>
        <dbReference type="Proteomes" id="UP001060325"/>
    </source>
</evidence>
<feature type="transmembrane region" description="Helical" evidence="1">
    <location>
        <begin position="188"/>
        <end position="211"/>
    </location>
</feature>
<organism evidence="2 3">
    <name type="scientific">Exiguobacterium aurantiacum</name>
    <dbReference type="NCBI Taxonomy" id="33987"/>
    <lineage>
        <taxon>Bacteria</taxon>
        <taxon>Bacillati</taxon>
        <taxon>Bacillota</taxon>
        <taxon>Bacilli</taxon>
        <taxon>Bacillales</taxon>
        <taxon>Bacillales Family XII. Incertae Sedis</taxon>
        <taxon>Exiguobacterium</taxon>
    </lineage>
</organism>
<sequence length="228" mass="26527">MIQTWNERAHKALKGKARLLLIWSFACSVMLELGLMADPTYYGLTVESLPLTVLSLGGILVYIALYPVNVGYNWLILKTVRDQPIRWSDVFDPFRHRYGKHLLATILVILFQVLWTLLLVVPGIIKYFSYAFTYFILRDEPELSATEAITKSRTMMRGRKWDAFKLILPFVPMYLVGLTFYIQLDLVILGSWIFLVALALIRPFIVSRFAVMYEDARIEYDEQWDRSA</sequence>
<keyword evidence="1" id="KW-1133">Transmembrane helix</keyword>
<keyword evidence="1" id="KW-0472">Membrane</keyword>
<dbReference type="InterPro" id="IPR010380">
    <property type="entry name" value="DUF975"/>
</dbReference>
<feature type="transmembrane region" description="Helical" evidence="1">
    <location>
        <begin position="102"/>
        <end position="128"/>
    </location>
</feature>
<dbReference type="Proteomes" id="UP001060325">
    <property type="component" value="Chromosome"/>
</dbReference>
<keyword evidence="3" id="KW-1185">Reference proteome</keyword>
<keyword evidence="1" id="KW-0812">Transmembrane</keyword>
<accession>A0ABY5FP41</accession>
<feature type="transmembrane region" description="Helical" evidence="1">
    <location>
        <begin position="20"/>
        <end position="37"/>
    </location>
</feature>
<feature type="transmembrane region" description="Helical" evidence="1">
    <location>
        <begin position="49"/>
        <end position="68"/>
    </location>
</feature>
<dbReference type="Pfam" id="PF06161">
    <property type="entry name" value="DUF975"/>
    <property type="match status" value="1"/>
</dbReference>
<name>A0ABY5FP41_9BACL</name>
<reference evidence="2" key="1">
    <citation type="submission" date="2022-07" db="EMBL/GenBank/DDBJ databases">
        <title>Complete genome of CX2.</title>
        <authorList>
            <person name="Cao G."/>
        </authorList>
    </citation>
    <scope>NUCLEOTIDE SEQUENCE</scope>
    <source>
        <strain evidence="2">CX2</strain>
    </source>
</reference>